<dbReference type="SUPFAM" id="SSF54160">
    <property type="entry name" value="Chromo domain-like"/>
    <property type="match status" value="1"/>
</dbReference>
<keyword evidence="7" id="KW-0539">Nucleus</keyword>
<feature type="compositionally biased region" description="Acidic residues" evidence="10">
    <location>
        <begin position="432"/>
        <end position="441"/>
    </location>
</feature>
<dbReference type="Pfam" id="PF00145">
    <property type="entry name" value="DNA_methylase"/>
    <property type="match status" value="1"/>
</dbReference>
<evidence type="ECO:0000259" key="11">
    <source>
        <dbReference type="PROSITE" id="PS50013"/>
    </source>
</evidence>
<reference evidence="13" key="1">
    <citation type="submission" date="2014-04" db="EMBL/GenBank/DDBJ databases">
        <title>The genes involved in the male and female cone development in Pinus tabuliformis.</title>
        <authorList>
            <person name="Niu S."/>
            <person name="Li W."/>
            <person name="Chen X."/>
        </authorList>
    </citation>
    <scope>NUCLEOTIDE SEQUENCE</scope>
</reference>
<organism evidence="13">
    <name type="scientific">Pinus tabuliformis</name>
    <name type="common">Chinese red pine</name>
    <name type="synonym">Pinus leucosperma</name>
    <dbReference type="NCBI Taxonomy" id="88731"/>
    <lineage>
        <taxon>Eukaryota</taxon>
        <taxon>Viridiplantae</taxon>
        <taxon>Streptophyta</taxon>
        <taxon>Embryophyta</taxon>
        <taxon>Tracheophyta</taxon>
        <taxon>Spermatophyta</taxon>
        <taxon>Pinopsida</taxon>
        <taxon>Pinidae</taxon>
        <taxon>Conifers I</taxon>
        <taxon>Pinales</taxon>
        <taxon>Pinaceae</taxon>
        <taxon>Pinus</taxon>
        <taxon>Pinus subgen. Pinus</taxon>
    </lineage>
</organism>
<feature type="region of interest" description="Disordered" evidence="10">
    <location>
        <begin position="1"/>
        <end position="163"/>
    </location>
</feature>
<dbReference type="Pfam" id="PF01426">
    <property type="entry name" value="BAH"/>
    <property type="match status" value="1"/>
</dbReference>
<dbReference type="AlphaFoldDB" id="A0A0K0M6Y7"/>
<dbReference type="GO" id="GO:0032259">
    <property type="term" value="P:methylation"/>
    <property type="evidence" value="ECO:0007669"/>
    <property type="project" value="UniProtKB-KW"/>
</dbReference>
<accession>A0A0K0M6Y7</accession>
<feature type="active site" evidence="9">
    <location>
        <position position="523"/>
    </location>
</feature>
<feature type="compositionally biased region" description="Polar residues" evidence="10">
    <location>
        <begin position="81"/>
        <end position="93"/>
    </location>
</feature>
<dbReference type="Gene3D" id="3.40.50.150">
    <property type="entry name" value="Vaccinia Virus protein VP39"/>
    <property type="match status" value="2"/>
</dbReference>
<dbReference type="InterPro" id="IPR001025">
    <property type="entry name" value="BAH_dom"/>
</dbReference>
<dbReference type="EMBL" id="KJ711018">
    <property type="protein sequence ID" value="AJP06263.1"/>
    <property type="molecule type" value="mRNA"/>
</dbReference>
<dbReference type="InterPro" id="IPR023780">
    <property type="entry name" value="Chromo_domain"/>
</dbReference>
<dbReference type="PRINTS" id="PR00105">
    <property type="entry name" value="C5METTRFRASE"/>
</dbReference>
<feature type="compositionally biased region" description="Polar residues" evidence="10">
    <location>
        <begin position="38"/>
        <end position="60"/>
    </location>
</feature>
<keyword evidence="5 9" id="KW-0949">S-adenosyl-L-methionine</keyword>
<dbReference type="InterPro" id="IPR029063">
    <property type="entry name" value="SAM-dependent_MTases_sf"/>
</dbReference>
<dbReference type="GO" id="GO:0003886">
    <property type="term" value="F:DNA (cytosine-5-)-methyltransferase activity"/>
    <property type="evidence" value="ECO:0007669"/>
    <property type="project" value="UniProtKB-EC"/>
</dbReference>
<evidence type="ECO:0000256" key="10">
    <source>
        <dbReference type="SAM" id="MobiDB-lite"/>
    </source>
</evidence>
<evidence type="ECO:0000256" key="4">
    <source>
        <dbReference type="ARBA" id="ARBA00022679"/>
    </source>
</evidence>
<evidence type="ECO:0000256" key="8">
    <source>
        <dbReference type="ARBA" id="ARBA00047422"/>
    </source>
</evidence>
<dbReference type="InterPro" id="IPR001525">
    <property type="entry name" value="C5_MeTfrase"/>
</dbReference>
<evidence type="ECO:0000256" key="2">
    <source>
        <dbReference type="ARBA" id="ARBA00011975"/>
    </source>
</evidence>
<evidence type="ECO:0000256" key="9">
    <source>
        <dbReference type="PROSITE-ProRule" id="PRU01016"/>
    </source>
</evidence>
<evidence type="ECO:0000256" key="3">
    <source>
        <dbReference type="ARBA" id="ARBA00022603"/>
    </source>
</evidence>
<dbReference type="CDD" id="cd18635">
    <property type="entry name" value="CD_CMT3_like"/>
    <property type="match status" value="1"/>
</dbReference>
<keyword evidence="4 9" id="KW-0808">Transferase</keyword>
<dbReference type="FunFam" id="3.90.120.10:FF:000003">
    <property type="entry name" value="DNA (cytosine-5)-methyltransferase 1"/>
    <property type="match status" value="1"/>
</dbReference>
<dbReference type="Gene3D" id="2.30.30.490">
    <property type="match status" value="1"/>
</dbReference>
<feature type="compositionally biased region" description="Low complexity" evidence="10">
    <location>
        <begin position="69"/>
        <end position="80"/>
    </location>
</feature>
<dbReference type="Gene3D" id="3.90.120.10">
    <property type="entry name" value="DNA Methylase, subunit A, domain 2"/>
    <property type="match status" value="1"/>
</dbReference>
<feature type="domain" description="BAH" evidence="12">
    <location>
        <begin position="182"/>
        <end position="301"/>
    </location>
</feature>
<proteinExistence type="evidence at transcript level"/>
<dbReference type="PROSITE" id="PS51679">
    <property type="entry name" value="SAM_MT_C5"/>
    <property type="match status" value="1"/>
</dbReference>
<evidence type="ECO:0000256" key="5">
    <source>
        <dbReference type="ARBA" id="ARBA00022691"/>
    </source>
</evidence>
<dbReference type="Pfam" id="PF00385">
    <property type="entry name" value="Chromo"/>
    <property type="match status" value="1"/>
</dbReference>
<dbReference type="SMART" id="SM00298">
    <property type="entry name" value="CHROMO"/>
    <property type="match status" value="1"/>
</dbReference>
<dbReference type="PANTHER" id="PTHR10629">
    <property type="entry name" value="CYTOSINE-SPECIFIC METHYLTRANSFERASE"/>
    <property type="match status" value="1"/>
</dbReference>
<dbReference type="InterPro" id="IPR000953">
    <property type="entry name" value="Chromo/chromo_shadow_dom"/>
</dbReference>
<keyword evidence="3 9" id="KW-0489">Methyltransferase</keyword>
<dbReference type="SMART" id="SM00439">
    <property type="entry name" value="BAH"/>
    <property type="match status" value="1"/>
</dbReference>
<evidence type="ECO:0000259" key="12">
    <source>
        <dbReference type="PROSITE" id="PS51038"/>
    </source>
</evidence>
<name>A0A0K0M6Y7_PINTB</name>
<dbReference type="InterPro" id="IPR016197">
    <property type="entry name" value="Chromo-like_dom_sf"/>
</dbReference>
<comment type="subcellular location">
    <subcellularLocation>
        <location evidence="1">Nucleus</location>
    </subcellularLocation>
</comment>
<dbReference type="PROSITE" id="PS50013">
    <property type="entry name" value="CHROMO_2"/>
    <property type="match status" value="1"/>
</dbReference>
<dbReference type="FunFam" id="3.40.50.150:FF:000143">
    <property type="entry name" value="DNA (cytosine-5)-methyltransferase 1"/>
    <property type="match status" value="1"/>
</dbReference>
<evidence type="ECO:0000256" key="1">
    <source>
        <dbReference type="ARBA" id="ARBA00004123"/>
    </source>
</evidence>
<keyword evidence="6" id="KW-0238">DNA-binding</keyword>
<dbReference type="EC" id="2.1.1.37" evidence="2"/>
<evidence type="ECO:0000256" key="7">
    <source>
        <dbReference type="ARBA" id="ARBA00023242"/>
    </source>
</evidence>
<feature type="compositionally biased region" description="Basic and acidic residues" evidence="10">
    <location>
        <begin position="28"/>
        <end position="37"/>
    </location>
</feature>
<evidence type="ECO:0000313" key="13">
    <source>
        <dbReference type="EMBL" id="AJP06263.1"/>
    </source>
</evidence>
<protein>
    <recommendedName>
        <fullName evidence="2">DNA (cytosine-5-)-methyltransferase</fullName>
        <ecNumber evidence="2">2.1.1.37</ecNumber>
    </recommendedName>
</protein>
<feature type="compositionally biased region" description="Basic and acidic residues" evidence="10">
    <location>
        <begin position="136"/>
        <end position="149"/>
    </location>
</feature>
<dbReference type="GO" id="GO:0003682">
    <property type="term" value="F:chromatin binding"/>
    <property type="evidence" value="ECO:0007669"/>
    <property type="project" value="InterPro"/>
</dbReference>
<dbReference type="FunFam" id="2.30.30.490:FF:000011">
    <property type="entry name" value="DNA (cytosine-5)-methyltransferase 1"/>
    <property type="match status" value="1"/>
</dbReference>
<dbReference type="GO" id="GO:0005634">
    <property type="term" value="C:nucleus"/>
    <property type="evidence" value="ECO:0007669"/>
    <property type="project" value="UniProtKB-SubCell"/>
</dbReference>
<dbReference type="SUPFAM" id="SSF53335">
    <property type="entry name" value="S-adenosyl-L-methionine-dependent methyltransferases"/>
    <property type="match status" value="1"/>
</dbReference>
<dbReference type="GO" id="GO:0044027">
    <property type="term" value="P:negative regulation of gene expression via chromosomal CpG island methylation"/>
    <property type="evidence" value="ECO:0007669"/>
    <property type="project" value="TreeGrafter"/>
</dbReference>
<comment type="similarity">
    <text evidence="9">Belongs to the class I-like SAM-binding methyltransferase superfamily. C5-methyltransferase family.</text>
</comment>
<dbReference type="GO" id="GO:0003677">
    <property type="term" value="F:DNA binding"/>
    <property type="evidence" value="ECO:0007669"/>
    <property type="project" value="UniProtKB-KW"/>
</dbReference>
<dbReference type="InterPro" id="IPR043151">
    <property type="entry name" value="BAH_sf"/>
</dbReference>
<sequence length="915" mass="101657">MSPAKRTRRQTAGIETPTLENGSAVKRQKSEGKESATPKENGNTVKENGNTLKENGNTVKENGGTVKENGGTVNANGNTVKENSGTVRENGPSSAPKAKVGSARLPGGDRPSGGPAAKTKLPGEDRLLGAPMPKAEAQRRWPLRYEKKKNAQNRSNGSAGDDEEQVVLNVKAHYLRAQVDGEVYNLGDCASVKGEDGKADYIGSILEFFETTDGKQYFTTQWFYRAEDTAIKTEASFHDKKRVFYSEIKDDNLLECITSKVYIVQVPPMLKSERKESSIPPCDFYYDMGYNLAYTTFYTLPAENVAASSDSTSTVCDESENKADNDTCSGKNNGSKSELTLLDLYSGCGGMSTGLCFGANLSGVNLVTKWAVDLNEFACKSLKHNHPETEVRNELADDFLELLKNWKKLYQKYCGSDGTKGNTKAAETKNQEEEDDDSEVSEEEFEVESLIGIRYKQATKSDESGLQFKVHWKGYDESEDSWEPVEGLGDCEESMKEFVMKGAKAKILPLPGDVDVICGGPPCQGASGFNRFRNTEAPLEDSKNQQIIVYMDIVDFLKPRYVLMENVVDILKFAGGVLGRYALSRLVHMSYQAKLGMMVAGCYGLPQFRMRVFLWGALPTEKLPQYPLPTHDVVQRGGVPNEWERNMVAYDENHTVKLEKALILGDAISDLPEIANSEQRDEMQYGKAPRTEFQQYIRMPKEVMNGRMLPSGSASKRASQKAILYDHRPLQLNEDDYQRVCRIPKKKGANFRDLPGVIVREDNVVELDTSMERILLPSGKPLIPDYAISFVKGRSLKPFGRLWWDETVPTVVTRAEPHNQAVLHPEQDRVLSIRENARLQGFPDYYKLHGTVKEKYIQVGNAVAVPVARALGFALGMAIQKLCTDESVVKLPDKFPLCFGNQQNEDGAMDVGEQS</sequence>
<dbReference type="PANTHER" id="PTHR10629:SF50">
    <property type="entry name" value="DNA (CYTOSINE-5)-METHYLTRANSFERASE CMT3"/>
    <property type="match status" value="1"/>
</dbReference>
<evidence type="ECO:0000256" key="6">
    <source>
        <dbReference type="ARBA" id="ARBA00023125"/>
    </source>
</evidence>
<dbReference type="PROSITE" id="PS51038">
    <property type="entry name" value="BAH"/>
    <property type="match status" value="1"/>
</dbReference>
<feature type="region of interest" description="Disordered" evidence="10">
    <location>
        <begin position="419"/>
        <end position="441"/>
    </location>
</feature>
<comment type="catalytic activity">
    <reaction evidence="8">
        <text>a 2'-deoxycytidine in DNA + S-adenosyl-L-methionine = a 5-methyl-2'-deoxycytidine in DNA + S-adenosyl-L-homocysteine + H(+)</text>
        <dbReference type="Rhea" id="RHEA:13681"/>
        <dbReference type="Rhea" id="RHEA-COMP:11369"/>
        <dbReference type="Rhea" id="RHEA-COMP:11370"/>
        <dbReference type="ChEBI" id="CHEBI:15378"/>
        <dbReference type="ChEBI" id="CHEBI:57856"/>
        <dbReference type="ChEBI" id="CHEBI:59789"/>
        <dbReference type="ChEBI" id="CHEBI:85452"/>
        <dbReference type="ChEBI" id="CHEBI:85454"/>
        <dbReference type="EC" id="2.1.1.37"/>
    </reaction>
</comment>
<feature type="domain" description="Chromo" evidence="11">
    <location>
        <begin position="445"/>
        <end position="498"/>
    </location>
</feature>
<dbReference type="InterPro" id="IPR050390">
    <property type="entry name" value="C5-Methyltransferase"/>
</dbReference>